<keyword evidence="2" id="KW-0808">Transferase</keyword>
<comment type="caution">
    <text evidence="2">The sequence shown here is derived from an EMBL/GenBank/DDBJ whole genome shotgun (WGS) entry which is preliminary data.</text>
</comment>
<dbReference type="GO" id="GO:0016301">
    <property type="term" value="F:kinase activity"/>
    <property type="evidence" value="ECO:0007669"/>
    <property type="project" value="UniProtKB-KW"/>
</dbReference>
<keyword evidence="3" id="KW-1185">Reference proteome</keyword>
<name>A0A2N8TAU0_9ACTN</name>
<evidence type="ECO:0000313" key="2">
    <source>
        <dbReference type="EMBL" id="PNG16142.1"/>
    </source>
</evidence>
<dbReference type="Gene3D" id="3.30.565.10">
    <property type="entry name" value="Histidine kinase-like ATPase, C-terminal domain"/>
    <property type="match status" value="1"/>
</dbReference>
<feature type="region of interest" description="Disordered" evidence="1">
    <location>
        <begin position="1"/>
        <end position="21"/>
    </location>
</feature>
<dbReference type="Proteomes" id="UP000235943">
    <property type="component" value="Unassembled WGS sequence"/>
</dbReference>
<gene>
    <name evidence="2" type="ORF">C1J00_43650</name>
</gene>
<dbReference type="EMBL" id="POUC01000884">
    <property type="protein sequence ID" value="PNG16142.1"/>
    <property type="molecule type" value="Genomic_DNA"/>
</dbReference>
<proteinExistence type="predicted"/>
<protein>
    <submittedName>
        <fullName evidence="2">Two-component sensor histidine kinase</fullName>
    </submittedName>
</protein>
<evidence type="ECO:0000313" key="3">
    <source>
        <dbReference type="Proteomes" id="UP000235943"/>
    </source>
</evidence>
<dbReference type="AlphaFoldDB" id="A0A2N8TAU0"/>
<keyword evidence="2" id="KW-0418">Kinase</keyword>
<dbReference type="SUPFAM" id="SSF55874">
    <property type="entry name" value="ATPase domain of HSP90 chaperone/DNA topoisomerase II/histidine kinase"/>
    <property type="match status" value="1"/>
</dbReference>
<feature type="non-terminal residue" evidence="2">
    <location>
        <position position="1"/>
    </location>
</feature>
<organism evidence="2 3">
    <name type="scientific">Streptomyces cahuitamycinicus</name>
    <dbReference type="NCBI Taxonomy" id="2070367"/>
    <lineage>
        <taxon>Bacteria</taxon>
        <taxon>Bacillati</taxon>
        <taxon>Actinomycetota</taxon>
        <taxon>Actinomycetes</taxon>
        <taxon>Kitasatosporales</taxon>
        <taxon>Streptomycetaceae</taxon>
        <taxon>Streptomyces</taxon>
    </lineage>
</organism>
<accession>A0A2N8TAU0</accession>
<sequence>VHNTAPGPVAARPPLPGGGHGLVGLRERAHLLGGDFHAAPSPDGGFMVKAVFPVGWTGTRQSADVSGT</sequence>
<evidence type="ECO:0000256" key="1">
    <source>
        <dbReference type="SAM" id="MobiDB-lite"/>
    </source>
</evidence>
<dbReference type="InterPro" id="IPR036890">
    <property type="entry name" value="HATPase_C_sf"/>
</dbReference>
<reference evidence="2 3" key="1">
    <citation type="submission" date="2018-01" db="EMBL/GenBank/DDBJ databases">
        <title>Draft genome sequence of Streptomyces sp. 13K301.</title>
        <authorList>
            <person name="Sahin N."/>
            <person name="Saygin H."/>
            <person name="Ay H."/>
        </authorList>
    </citation>
    <scope>NUCLEOTIDE SEQUENCE [LARGE SCALE GENOMIC DNA]</scope>
    <source>
        <strain evidence="2 3">13K301</strain>
    </source>
</reference>